<feature type="transmembrane region" description="Helical" evidence="8">
    <location>
        <begin position="609"/>
        <end position="631"/>
    </location>
</feature>
<feature type="transmembrane region" description="Helical" evidence="8">
    <location>
        <begin position="166"/>
        <end position="190"/>
    </location>
</feature>
<dbReference type="STRING" id="1448308.A0A2T2NJC6"/>
<evidence type="ECO:0000256" key="4">
    <source>
        <dbReference type="ARBA" id="ARBA00022989"/>
    </source>
</evidence>
<feature type="transmembrane region" description="Helical" evidence="8">
    <location>
        <begin position="468"/>
        <end position="490"/>
    </location>
</feature>
<organism evidence="9 10">
    <name type="scientific">Corynespora cassiicola Philippines</name>
    <dbReference type="NCBI Taxonomy" id="1448308"/>
    <lineage>
        <taxon>Eukaryota</taxon>
        <taxon>Fungi</taxon>
        <taxon>Dikarya</taxon>
        <taxon>Ascomycota</taxon>
        <taxon>Pezizomycotina</taxon>
        <taxon>Dothideomycetes</taxon>
        <taxon>Pleosporomycetidae</taxon>
        <taxon>Pleosporales</taxon>
        <taxon>Corynesporascaceae</taxon>
        <taxon>Corynespora</taxon>
    </lineage>
</organism>
<evidence type="ECO:0000256" key="3">
    <source>
        <dbReference type="ARBA" id="ARBA00022692"/>
    </source>
</evidence>
<protein>
    <submittedName>
        <fullName evidence="9">Putative urea active transporter</fullName>
    </submittedName>
</protein>
<dbReference type="PROSITE" id="PS50283">
    <property type="entry name" value="NA_SOLUT_SYMP_3"/>
    <property type="match status" value="1"/>
</dbReference>
<feature type="transmembrane region" description="Helical" evidence="8">
    <location>
        <begin position="97"/>
        <end position="117"/>
    </location>
</feature>
<feature type="transmembrane region" description="Helical" evidence="8">
    <location>
        <begin position="362"/>
        <end position="385"/>
    </location>
</feature>
<keyword evidence="10" id="KW-1185">Reference proteome</keyword>
<dbReference type="EMBL" id="KZ678137">
    <property type="protein sequence ID" value="PSN65500.1"/>
    <property type="molecule type" value="Genomic_DNA"/>
</dbReference>
<comment type="similarity">
    <text evidence="2 6">Belongs to the sodium:solute symporter (SSF) (TC 2.A.21) family.</text>
</comment>
<feature type="transmembrane region" description="Helical" evidence="8">
    <location>
        <begin position="17"/>
        <end position="37"/>
    </location>
</feature>
<comment type="subcellular location">
    <subcellularLocation>
        <location evidence="1">Membrane</location>
        <topology evidence="1">Multi-pass membrane protein</topology>
    </subcellularLocation>
</comment>
<dbReference type="InterPro" id="IPR031155">
    <property type="entry name" value="DUR"/>
</dbReference>
<dbReference type="OrthoDB" id="6132759at2759"/>
<dbReference type="GO" id="GO:0015204">
    <property type="term" value="F:urea transmembrane transporter activity"/>
    <property type="evidence" value="ECO:0007669"/>
    <property type="project" value="InterPro"/>
</dbReference>
<feature type="transmembrane region" description="Helical" evidence="8">
    <location>
        <begin position="578"/>
        <end position="597"/>
    </location>
</feature>
<dbReference type="PANTHER" id="PTHR46154:SF1">
    <property type="entry name" value="ACTIVE TRANSPORTER, PUTATIVE (AFU_ORTHOLOGUE AFUA_1G17570)-RELATED"/>
    <property type="match status" value="1"/>
</dbReference>
<dbReference type="PANTHER" id="PTHR46154">
    <property type="match status" value="1"/>
</dbReference>
<evidence type="ECO:0000313" key="10">
    <source>
        <dbReference type="Proteomes" id="UP000240883"/>
    </source>
</evidence>
<evidence type="ECO:0000256" key="8">
    <source>
        <dbReference type="SAM" id="Phobius"/>
    </source>
</evidence>
<evidence type="ECO:0000256" key="7">
    <source>
        <dbReference type="SAM" id="MobiDB-lite"/>
    </source>
</evidence>
<feature type="transmembrane region" description="Helical" evidence="8">
    <location>
        <begin position="138"/>
        <end position="160"/>
    </location>
</feature>
<dbReference type="GO" id="GO:0005886">
    <property type="term" value="C:plasma membrane"/>
    <property type="evidence" value="ECO:0007669"/>
    <property type="project" value="TreeGrafter"/>
</dbReference>
<reference evidence="9 10" key="1">
    <citation type="journal article" date="2018" name="Front. Microbiol.">
        <title>Genome-Wide Analysis of Corynespora cassiicola Leaf Fall Disease Putative Effectors.</title>
        <authorList>
            <person name="Lopez D."/>
            <person name="Ribeiro S."/>
            <person name="Label P."/>
            <person name="Fumanal B."/>
            <person name="Venisse J.S."/>
            <person name="Kohler A."/>
            <person name="de Oliveira R.R."/>
            <person name="Labutti K."/>
            <person name="Lipzen A."/>
            <person name="Lail K."/>
            <person name="Bauer D."/>
            <person name="Ohm R.A."/>
            <person name="Barry K.W."/>
            <person name="Spatafora J."/>
            <person name="Grigoriev I.V."/>
            <person name="Martin F.M."/>
            <person name="Pujade-Renaud V."/>
        </authorList>
    </citation>
    <scope>NUCLEOTIDE SEQUENCE [LARGE SCALE GENOMIC DNA]</scope>
    <source>
        <strain evidence="9 10">Philippines</strain>
    </source>
</reference>
<dbReference type="InterPro" id="IPR038377">
    <property type="entry name" value="Na/Glc_symporter_sf"/>
</dbReference>
<feature type="transmembrane region" description="Helical" evidence="8">
    <location>
        <begin position="58"/>
        <end position="77"/>
    </location>
</feature>
<keyword evidence="4 8" id="KW-1133">Transmembrane helix</keyword>
<dbReference type="AlphaFoldDB" id="A0A2T2NJC6"/>
<feature type="transmembrane region" description="Helical" evidence="8">
    <location>
        <begin position="434"/>
        <end position="456"/>
    </location>
</feature>
<sequence length="678" mass="73418">MVRDESDVVVQPPLSQAVGYIVVVVIGLVIAFIMVFVTKLLKRTVGEDNRKTEMFMTANRSVTTGLTSSAVVSSWLWSTAMLGSTLVGYTSGVSGPFWFAAGCSPMIVFFAVLGISCKRKIPEAHTLLEIVRIRYGTTAHIVYMFLCLVNNLIAVANMLLGASAAISAMTGMHIIAATFLLPVGVALYTFVGGIKATFLTDYMHTFTIVIILCYFTVKAFTLEEVGSLSNLYSLLKAAGERHPVSGNEDGSYLTMTSKGGILFGILHIAANFGLVIMDTSFFIKAFSASPQAVVPGYVVGGIAYFAIPWCMGTLASSVVLGLENNPIFPTYPRRMTSTEVSGGLVLPYFAITIAGKGGAAGILLITFMAVTSTLSAQVIAVSSIISFDMYRTYWKRNASDEDVIRWSHYGVIFFALFASAFSTMLHYVGVDLGWTLYMLGVLTCPGIFPTSFTILWRRQSKAAAIISPLLGMATGIAAWLGSAYALYGAVTIKTTGATVPCVWGTVASAISPLPYSVIITLFKPENFDWADFRKERLAFQTSHPVSLRQNSVVSVADIEIAADLDAPSQALLKRWGKIATIWAAATFLGHWVLWPLPMYASKYVFGQSFFAAWLVISIIWLWGTLIVVGFYPIIDGWRQIGDVFRAIKAGGWRKTETKREGSESASGNDTPISEGKVG</sequence>
<dbReference type="CDD" id="cd11476">
    <property type="entry name" value="SLC5sbd_DUR3"/>
    <property type="match status" value="1"/>
</dbReference>
<feature type="transmembrane region" description="Helical" evidence="8">
    <location>
        <begin position="261"/>
        <end position="283"/>
    </location>
</feature>
<evidence type="ECO:0000256" key="2">
    <source>
        <dbReference type="ARBA" id="ARBA00006434"/>
    </source>
</evidence>
<feature type="region of interest" description="Disordered" evidence="7">
    <location>
        <begin position="657"/>
        <end position="678"/>
    </location>
</feature>
<evidence type="ECO:0000256" key="1">
    <source>
        <dbReference type="ARBA" id="ARBA00004141"/>
    </source>
</evidence>
<keyword evidence="5 8" id="KW-0472">Membrane</keyword>
<feature type="transmembrane region" description="Helical" evidence="8">
    <location>
        <begin position="406"/>
        <end position="428"/>
    </location>
</feature>
<evidence type="ECO:0000256" key="5">
    <source>
        <dbReference type="ARBA" id="ARBA00023136"/>
    </source>
</evidence>
<dbReference type="Gene3D" id="1.20.1730.10">
    <property type="entry name" value="Sodium/glucose cotransporter"/>
    <property type="match status" value="1"/>
</dbReference>
<feature type="transmembrane region" description="Helical" evidence="8">
    <location>
        <begin position="502"/>
        <end position="522"/>
    </location>
</feature>
<keyword evidence="3 8" id="KW-0812">Transmembrane</keyword>
<evidence type="ECO:0000256" key="6">
    <source>
        <dbReference type="RuleBase" id="RU362091"/>
    </source>
</evidence>
<dbReference type="Proteomes" id="UP000240883">
    <property type="component" value="Unassembled WGS sequence"/>
</dbReference>
<feature type="transmembrane region" description="Helical" evidence="8">
    <location>
        <begin position="295"/>
        <end position="322"/>
    </location>
</feature>
<proteinExistence type="inferred from homology"/>
<name>A0A2T2NJC6_CORCC</name>
<dbReference type="InterPro" id="IPR001734">
    <property type="entry name" value="Na/solute_symporter"/>
</dbReference>
<dbReference type="Pfam" id="PF00474">
    <property type="entry name" value="SSF"/>
    <property type="match status" value="1"/>
</dbReference>
<gene>
    <name evidence="9" type="ORF">BS50DRAFT_496542</name>
</gene>
<accession>A0A2T2NJC6</accession>
<evidence type="ECO:0000313" key="9">
    <source>
        <dbReference type="EMBL" id="PSN65500.1"/>
    </source>
</evidence>